<evidence type="ECO:0000256" key="1">
    <source>
        <dbReference type="SAM" id="MobiDB-lite"/>
    </source>
</evidence>
<proteinExistence type="predicted"/>
<dbReference type="AlphaFoldDB" id="A0A8T0CSC8"/>
<dbReference type="Gramene" id="rna-gnl|WGS:JABURB|Cocit.L5504.1">
    <property type="protein sequence ID" value="cds-KAF7850430.1"/>
    <property type="gene ID" value="gene-BT93_L5504"/>
</dbReference>
<dbReference type="InterPro" id="IPR007658">
    <property type="entry name" value="DUF594"/>
</dbReference>
<feature type="transmembrane region" description="Helical" evidence="2">
    <location>
        <begin position="13"/>
        <end position="32"/>
    </location>
</feature>
<reference evidence="4" key="1">
    <citation type="submission" date="2020-05" db="EMBL/GenBank/DDBJ databases">
        <title>WGS assembly of Corymbia citriodora subspecies variegata.</title>
        <authorList>
            <person name="Barry K."/>
            <person name="Hundley H."/>
            <person name="Shu S."/>
            <person name="Jenkins J."/>
            <person name="Grimwood J."/>
            <person name="Baten A."/>
        </authorList>
    </citation>
    <scope>NUCLEOTIDE SEQUENCE</scope>
    <source>
        <strain evidence="4">CV2-018</strain>
    </source>
</reference>
<evidence type="ECO:0000313" key="4">
    <source>
        <dbReference type="EMBL" id="KAF7850430.1"/>
    </source>
</evidence>
<organism evidence="4 5">
    <name type="scientific">Corymbia citriodora subsp. variegata</name>
    <dbReference type="NCBI Taxonomy" id="360336"/>
    <lineage>
        <taxon>Eukaryota</taxon>
        <taxon>Viridiplantae</taxon>
        <taxon>Streptophyta</taxon>
        <taxon>Embryophyta</taxon>
        <taxon>Tracheophyta</taxon>
        <taxon>Spermatophyta</taxon>
        <taxon>Magnoliopsida</taxon>
        <taxon>eudicotyledons</taxon>
        <taxon>Gunneridae</taxon>
        <taxon>Pentapetalae</taxon>
        <taxon>rosids</taxon>
        <taxon>malvids</taxon>
        <taxon>Myrtales</taxon>
        <taxon>Myrtaceae</taxon>
        <taxon>Myrtoideae</taxon>
        <taxon>Eucalypteae</taxon>
        <taxon>Corymbia</taxon>
    </lineage>
</organism>
<feature type="transmembrane region" description="Helical" evidence="2">
    <location>
        <begin position="44"/>
        <end position="66"/>
    </location>
</feature>
<keyword evidence="2" id="KW-0812">Transmembrane</keyword>
<name>A0A8T0CSC8_CORYI</name>
<dbReference type="Pfam" id="PF04578">
    <property type="entry name" value="DUF594"/>
    <property type="match status" value="1"/>
</dbReference>
<gene>
    <name evidence="4" type="ORF">BT93_L5504</name>
</gene>
<feature type="transmembrane region" description="Helical" evidence="2">
    <location>
        <begin position="216"/>
        <end position="233"/>
    </location>
</feature>
<feature type="transmembrane region" description="Helical" evidence="2">
    <location>
        <begin position="281"/>
        <end position="302"/>
    </location>
</feature>
<feature type="transmembrane region" description="Helical" evidence="2">
    <location>
        <begin position="314"/>
        <end position="335"/>
    </location>
</feature>
<feature type="region of interest" description="Disordered" evidence="1">
    <location>
        <begin position="740"/>
        <end position="768"/>
    </location>
</feature>
<protein>
    <recommendedName>
        <fullName evidence="3">DUF4220 domain-containing protein</fullName>
    </recommendedName>
</protein>
<dbReference type="OrthoDB" id="1689146at2759"/>
<keyword evidence="5" id="KW-1185">Reference proteome</keyword>
<accession>A0A8T0CSC8</accession>
<dbReference type="Proteomes" id="UP000806378">
    <property type="component" value="Unassembled WGS sequence"/>
</dbReference>
<feature type="transmembrane region" description="Helical" evidence="2">
    <location>
        <begin position="117"/>
        <end position="136"/>
    </location>
</feature>
<dbReference type="Pfam" id="PF13968">
    <property type="entry name" value="DUF4220"/>
    <property type="match status" value="1"/>
</dbReference>
<comment type="caution">
    <text evidence="4">The sequence shown here is derived from an EMBL/GenBank/DDBJ whole genome shotgun (WGS) entry which is preliminary data.</text>
</comment>
<feature type="domain" description="DUF4220" evidence="3">
    <location>
        <begin position="49"/>
        <end position="399"/>
    </location>
</feature>
<dbReference type="EMBL" id="MU089612">
    <property type="protein sequence ID" value="KAF7850430.1"/>
    <property type="molecule type" value="Genomic_DNA"/>
</dbReference>
<sequence>MAYGSISALWNKWNIRGFVMLSLLLQTFLILFSPLRKKTANPLIISLLWLAYLMADWVVAFTIGLISHNQSNSSTCVVEVDGALLAFWASFLLLHLGGPDTITAFSMEDSSLWRRHLLSLVFQVGSAIYVFVQVFPTNKLLLIPTMLVFLAGVIKNVERTVALNFSSLPKLRKWALSQREHPDDVAHEFVKDPTFPQVESSCGKEPELVESIMVKHAFYFFQMFVVLLGDLMFTSQEREVSRSYFQNVSTVDALRIISVELQFMYEALHTKMLVICSKWSYIFRVIAFTIIVTAFFLFSHLKKHHQLPELDVKITYSLLFGGIALDVIALLMLVFSDWTVAGIKQVSFLNKFVSAMNDLRKPRFATCEEHPNAVITYSSLDTPLIFRRWSESMSACNLLLLVLGKSTRKMWKRGGRCGRPWHNISTRGIYMSLLRMISKGPNWSQSCVGKIVVFLIKSLMPGFSRSVRRIANTDSVSKNPFIKELWIFIFTEVKRKSKDTNDEIKAKKIFEAKGDLFLESLFLESTLNDLDRGNLLEYITKVNFDSSIIMWHLATEVWYNKEKPTVKNEEREFSKILSDYMMYLVFNQFNLVSTVAGIAPIKSSKTFEHIFKTIGNEIYDMDVEGLCQRLYTVHPNNDCGGSVLNRGIDLAREMERLGDMKWKVMSGVWVEMLSYAAIHTKGETHMQVLSKGGELLTFVWLLMAHFGCYYKPEWGIYADYIDHRLLLSKASSFRATGLASPRYSTATDDGASALTGERDSGGLRRRSAHRRRVVDSEADQLVARYVLFSPVTDASWEARYEIFEEVGVAGVTESAASPESELVPRSPSRSRTNVFYESSRDYVLGDQYRNP</sequence>
<keyword evidence="2" id="KW-1133">Transmembrane helix</keyword>
<dbReference type="InterPro" id="IPR025315">
    <property type="entry name" value="DUF4220"/>
</dbReference>
<keyword evidence="2" id="KW-0472">Membrane</keyword>
<evidence type="ECO:0000313" key="5">
    <source>
        <dbReference type="Proteomes" id="UP000806378"/>
    </source>
</evidence>
<evidence type="ECO:0000256" key="2">
    <source>
        <dbReference type="SAM" id="Phobius"/>
    </source>
</evidence>
<dbReference type="PANTHER" id="PTHR31325">
    <property type="entry name" value="OS01G0798800 PROTEIN-RELATED"/>
    <property type="match status" value="1"/>
</dbReference>
<evidence type="ECO:0000259" key="3">
    <source>
        <dbReference type="Pfam" id="PF13968"/>
    </source>
</evidence>